<organism evidence="3 4">
    <name type="scientific">Ceratosolen solmsi marchali</name>
    <dbReference type="NCBI Taxonomy" id="326594"/>
    <lineage>
        <taxon>Eukaryota</taxon>
        <taxon>Metazoa</taxon>
        <taxon>Ecdysozoa</taxon>
        <taxon>Arthropoda</taxon>
        <taxon>Hexapoda</taxon>
        <taxon>Insecta</taxon>
        <taxon>Pterygota</taxon>
        <taxon>Neoptera</taxon>
        <taxon>Endopterygota</taxon>
        <taxon>Hymenoptera</taxon>
        <taxon>Apocrita</taxon>
        <taxon>Proctotrupomorpha</taxon>
        <taxon>Chalcidoidea</taxon>
        <taxon>Agaonidae</taxon>
        <taxon>Agaoninae</taxon>
        <taxon>Ceratosolen</taxon>
    </lineage>
</organism>
<evidence type="ECO:0000256" key="1">
    <source>
        <dbReference type="SAM" id="MobiDB-lite"/>
    </source>
</evidence>
<accession>A0AAJ6VKR9</accession>
<dbReference type="RefSeq" id="XP_011495035.1">
    <property type="nucleotide sequence ID" value="XM_011496733.1"/>
</dbReference>
<feature type="compositionally biased region" description="Polar residues" evidence="1">
    <location>
        <begin position="168"/>
        <end position="185"/>
    </location>
</feature>
<evidence type="ECO:0000313" key="3">
    <source>
        <dbReference type="Proteomes" id="UP000695007"/>
    </source>
</evidence>
<feature type="compositionally biased region" description="Polar residues" evidence="1">
    <location>
        <begin position="60"/>
        <end position="80"/>
    </location>
</feature>
<reference evidence="4" key="1">
    <citation type="submission" date="2025-08" db="UniProtKB">
        <authorList>
            <consortium name="RefSeq"/>
        </authorList>
    </citation>
    <scope>IDENTIFICATION</scope>
</reference>
<feature type="chain" id="PRO_5042527759" evidence="2">
    <location>
        <begin position="18"/>
        <end position="507"/>
    </location>
</feature>
<gene>
    <name evidence="4" type="primary">LOC105359963</name>
</gene>
<evidence type="ECO:0000313" key="4">
    <source>
        <dbReference type="RefSeq" id="XP_011495035.1"/>
    </source>
</evidence>
<feature type="signal peptide" evidence="2">
    <location>
        <begin position="1"/>
        <end position="17"/>
    </location>
</feature>
<proteinExistence type="predicted"/>
<keyword evidence="3" id="KW-1185">Reference proteome</keyword>
<dbReference type="KEGG" id="csol:105359963"/>
<keyword evidence="2" id="KW-0732">Signal</keyword>
<feature type="region of interest" description="Disordered" evidence="1">
    <location>
        <begin position="42"/>
        <end position="80"/>
    </location>
</feature>
<dbReference type="Proteomes" id="UP000695007">
    <property type="component" value="Unplaced"/>
</dbReference>
<dbReference type="GeneID" id="105359963"/>
<protein>
    <submittedName>
        <fullName evidence="4">Basic-leucine zipper transcription factor A-like</fullName>
    </submittedName>
</protein>
<sequence>MKSLYLLSLLFFVSVFCNEKLELEDIEKDQLEYGITNDKKSSTETLHTDETKYSAKAETSHSQQQRHQYLGSTTPSPQELGNQLRDYAELQSYENYKYTVQPHTYLQEKYPPSADGSIYLHQNTLLTNPTQQHQQYYGQNDQSHHSQNDYNMQQQQQQQQQQHFYQQKTTLENNGQSVEQESPSLKNVDENSNKGTYYVNIPMTELLAYYRNLGIIHTKNKNDEQQISIPVYSSLLTENQVYNPEKVSYQPQLRYISYPKYTKAIFTKSSKDSSIVSSPQQLATANDEQYTSPTKMLTNSAYESLTSSPSSLINKPQKYRYYMSRQQYPQYGHRQQQQFLYANPQSAYMDIYNTPAAPYIQDNLLYDQHKHQYYVPTAYARELMMQIFHQTGVRNTEGIQKFTKQEIQEALHQDFSPLQYQGQKFQGTTSAPTYSGNEGFSTKSIYSFPTSSSASSDSKSLLDSYVPSHIIAAQDVNRYRERPIKLESGFLPSKINFIRSYKKRKIE</sequence>
<evidence type="ECO:0000256" key="2">
    <source>
        <dbReference type="SAM" id="SignalP"/>
    </source>
</evidence>
<dbReference type="AlphaFoldDB" id="A0AAJ6VKR9"/>
<feature type="compositionally biased region" description="Low complexity" evidence="1">
    <location>
        <begin position="153"/>
        <end position="167"/>
    </location>
</feature>
<name>A0AAJ6VKR9_9HYME</name>
<feature type="compositionally biased region" description="Basic and acidic residues" evidence="1">
    <location>
        <begin position="42"/>
        <end position="59"/>
    </location>
</feature>
<feature type="region of interest" description="Disordered" evidence="1">
    <location>
        <begin position="134"/>
        <end position="193"/>
    </location>
</feature>